<keyword evidence="1" id="KW-0479">Metal-binding</keyword>
<dbReference type="EC" id="3.5.2.3" evidence="6"/>
<dbReference type="Gene3D" id="2.30.40.10">
    <property type="entry name" value="Urease, subunit C, domain 1"/>
    <property type="match status" value="1"/>
</dbReference>
<dbReference type="GO" id="GO:0019213">
    <property type="term" value="F:deacetylase activity"/>
    <property type="evidence" value="ECO:0007669"/>
    <property type="project" value="InterPro"/>
</dbReference>
<proteinExistence type="predicted"/>
<dbReference type="RefSeq" id="WP_101932619.1">
    <property type="nucleotide sequence ID" value="NZ_CP018622.1"/>
</dbReference>
<feature type="modified residue" description="N6-carboxylysine" evidence="2">
    <location>
        <position position="148"/>
    </location>
</feature>
<feature type="binding site" evidence="1">
    <location>
        <position position="204"/>
    </location>
    <ligand>
        <name>Zn(2+)</name>
        <dbReference type="ChEBI" id="CHEBI:29105"/>
        <label>2</label>
    </ligand>
</feature>
<feature type="site" description="Transition state stabilizer" evidence="3">
    <location>
        <position position="150"/>
    </location>
</feature>
<protein>
    <submittedName>
        <fullName evidence="6">Amidohydrolase/deacetylase family metallohydrolase</fullName>
        <ecNumber evidence="6">3.5.2.3</ecNumber>
    </submittedName>
    <submittedName>
        <fullName evidence="5">Dihydroorotase</fullName>
    </submittedName>
</protein>
<dbReference type="Gene3D" id="3.20.20.140">
    <property type="entry name" value="Metal-dependent hydrolases"/>
    <property type="match status" value="1"/>
</dbReference>
<reference evidence="6 8" key="3">
    <citation type="submission" date="2024-01" db="EMBL/GenBank/DDBJ databases">
        <title>Survival strategy associated with biotechnological potential of Virgibacillus dokdonensis T4.6 isolated from salt-fermented shrimp paste.</title>
        <authorList>
            <person name="Doan T.V."/>
            <person name="Quach N.T."/>
            <person name="Phi Q.-T."/>
        </authorList>
    </citation>
    <scope>NUCLEOTIDE SEQUENCE [LARGE SCALE GENOMIC DNA]</scope>
    <source>
        <strain evidence="6 8">T4.6</strain>
    </source>
</reference>
<gene>
    <name evidence="5" type="ORF">A21D_00559</name>
    <name evidence="6" type="ORF">V2W34_14485</name>
</gene>
<dbReference type="InterPro" id="IPR032466">
    <property type="entry name" value="Metal_Hydrolase"/>
</dbReference>
<feature type="binding site" description="via carbamate group" evidence="1">
    <location>
        <position position="148"/>
    </location>
    <ligand>
        <name>Zn(2+)</name>
        <dbReference type="ChEBI" id="CHEBI:29105"/>
        <label>2</label>
    </ligand>
</feature>
<dbReference type="GO" id="GO:0046872">
    <property type="term" value="F:metal ion binding"/>
    <property type="evidence" value="ECO:0007669"/>
    <property type="project" value="UniProtKB-KW"/>
</dbReference>
<dbReference type="PIRSF" id="PIRSF039004">
    <property type="entry name" value="ADE_EF_0837"/>
    <property type="match status" value="1"/>
</dbReference>
<dbReference type="PANTHER" id="PTHR42717:SF1">
    <property type="entry name" value="IMIDAZOLONEPROPIONASE AND RELATED AMIDOHYDROLASES"/>
    <property type="match status" value="1"/>
</dbReference>
<dbReference type="NCBIfam" id="NF006689">
    <property type="entry name" value="PRK09237.1"/>
    <property type="match status" value="1"/>
</dbReference>
<dbReference type="Pfam" id="PF01979">
    <property type="entry name" value="Amidohydro_1"/>
    <property type="match status" value="1"/>
</dbReference>
<organism evidence="5 7">
    <name type="scientific">Virgibacillus dokdonensis</name>
    <dbReference type="NCBI Taxonomy" id="302167"/>
    <lineage>
        <taxon>Bacteria</taxon>
        <taxon>Bacillati</taxon>
        <taxon>Bacillota</taxon>
        <taxon>Bacilli</taxon>
        <taxon>Bacillales</taxon>
        <taxon>Bacillaceae</taxon>
        <taxon>Virgibacillus</taxon>
    </lineage>
</organism>
<feature type="binding site" evidence="1">
    <location>
        <position position="265"/>
    </location>
    <ligand>
        <name>Zn(2+)</name>
        <dbReference type="ChEBI" id="CHEBI:29105"/>
        <label>1</label>
    </ligand>
</feature>
<dbReference type="SUPFAM" id="SSF51338">
    <property type="entry name" value="Composite domain of metallo-dependent hydrolases"/>
    <property type="match status" value="1"/>
</dbReference>
<evidence type="ECO:0000256" key="2">
    <source>
        <dbReference type="PIRSR" id="PIRSR039004-2"/>
    </source>
</evidence>
<evidence type="ECO:0000256" key="1">
    <source>
        <dbReference type="PIRSR" id="PIRSR039004-1"/>
    </source>
</evidence>
<reference evidence="5" key="1">
    <citation type="submission" date="2016-11" db="EMBL/GenBank/DDBJ databases">
        <title>Complete genome sequence of Virgibacillus dokdonensis 21D, a halophilic bacterium isolated from the deep hypersaline anoxic basin Discovery in the Mediterranean Sea.</title>
        <authorList>
            <person name="Zeaiter Z."/>
            <person name="Booth J.M."/>
            <person name="Prosdocimi E.M."/>
            <person name="Mapelli F."/>
            <person name="Fusi M."/>
            <person name="Daffonchio D."/>
            <person name="Borin S."/>
            <person name="Crotti E."/>
        </authorList>
    </citation>
    <scope>NUCLEOTIDE SEQUENCE</scope>
    <source>
        <strain evidence="5">21D</strain>
    </source>
</reference>
<name>A0A2K9IV79_9BACI</name>
<dbReference type="SUPFAM" id="SSF51556">
    <property type="entry name" value="Metallo-dependent hydrolases"/>
    <property type="match status" value="1"/>
</dbReference>
<evidence type="ECO:0000313" key="8">
    <source>
        <dbReference type="Proteomes" id="UP001356080"/>
    </source>
</evidence>
<keyword evidence="6" id="KW-0378">Hydrolase</keyword>
<dbReference type="PANTHER" id="PTHR42717">
    <property type="entry name" value="DIHYDROOROTASE-RELATED"/>
    <property type="match status" value="1"/>
</dbReference>
<evidence type="ECO:0000313" key="5">
    <source>
        <dbReference type="EMBL" id="AUJ23672.1"/>
    </source>
</evidence>
<evidence type="ECO:0000313" key="7">
    <source>
        <dbReference type="Proteomes" id="UP000234237"/>
    </source>
</evidence>
<sequence>MLNISGASLLNNKKCNIKIKDGYIHSVTSLDKYDGDAISVPEGVYVSPGWIDLHTHAYPRFEPYCSHPDKIGYKTGVTTVVDAGTCGANNIEHLCEIAKNSKTSVFSFLNIAQNGLEVRNELANLKNISWEKIRDSFQAYPDLLVGLKVRMSKSVVGENGLEPLKIARKYGELLNKPLMVHIGSSPPKLTDILDLVEKGDVITHCFHEKEGNTIFNHEQMIHPSLYQAVRRGIYLDVGHGTSSFSFHIAQQAKAKHLPFHSISTDIYEKNRLHGPVYDMATTLNKFLALGYRLEEVIQKVTEMPATILQKPELGSLAKGTVADLTFFTVEKEQLELEDTYGKKFTTVKRIKPYAVTLGGEYIVCDENEIEASY</sequence>
<dbReference type="EMBL" id="CP018622">
    <property type="protein sequence ID" value="AUJ23672.1"/>
    <property type="molecule type" value="Genomic_DNA"/>
</dbReference>
<dbReference type="AlphaFoldDB" id="A0A2K9IV79"/>
<dbReference type="NCBIfam" id="TIGR03583">
    <property type="entry name" value="EF_0837"/>
    <property type="match status" value="1"/>
</dbReference>
<dbReference type="InterPro" id="IPR006680">
    <property type="entry name" value="Amidohydro-rel"/>
</dbReference>
<feature type="binding site" description="via carbamate group" evidence="1">
    <location>
        <position position="148"/>
    </location>
    <ligand>
        <name>Zn(2+)</name>
        <dbReference type="ChEBI" id="CHEBI:29105"/>
        <label>1</label>
    </ligand>
</feature>
<evidence type="ECO:0000259" key="4">
    <source>
        <dbReference type="Pfam" id="PF01979"/>
    </source>
</evidence>
<dbReference type="Proteomes" id="UP000234237">
    <property type="component" value="Chromosome"/>
</dbReference>
<feature type="binding site" evidence="1">
    <location>
        <position position="56"/>
    </location>
    <ligand>
        <name>Zn(2+)</name>
        <dbReference type="ChEBI" id="CHEBI:29105"/>
        <label>1</label>
    </ligand>
</feature>
<feature type="binding site" evidence="1">
    <location>
        <position position="181"/>
    </location>
    <ligand>
        <name>Zn(2+)</name>
        <dbReference type="ChEBI" id="CHEBI:29105"/>
        <label>2</label>
    </ligand>
</feature>
<dbReference type="EMBL" id="JAZHPM010000027">
    <property type="protein sequence ID" value="MEF2293204.1"/>
    <property type="molecule type" value="Genomic_DNA"/>
</dbReference>
<dbReference type="GO" id="GO:0004151">
    <property type="term" value="F:dihydroorotase activity"/>
    <property type="evidence" value="ECO:0007669"/>
    <property type="project" value="UniProtKB-EC"/>
</dbReference>
<feature type="binding site" evidence="1">
    <location>
        <position position="54"/>
    </location>
    <ligand>
        <name>Zn(2+)</name>
        <dbReference type="ChEBI" id="CHEBI:29105"/>
        <label>1</label>
    </ligand>
</feature>
<feature type="domain" description="Amidohydrolase-related" evidence="4">
    <location>
        <begin position="45"/>
        <end position="329"/>
    </location>
</feature>
<dbReference type="KEGG" id="vpn:A21D_00559"/>
<accession>A0A2K9IV79</accession>
<dbReference type="Proteomes" id="UP001356080">
    <property type="component" value="Unassembled WGS sequence"/>
</dbReference>
<dbReference type="InterPro" id="IPR047601">
    <property type="entry name" value="EF_0837-like"/>
</dbReference>
<evidence type="ECO:0000313" key="6">
    <source>
        <dbReference type="EMBL" id="MEF2293204.1"/>
    </source>
</evidence>
<dbReference type="InterPro" id="IPR020043">
    <property type="entry name" value="Deacetylase_Atu3266-like"/>
</dbReference>
<evidence type="ECO:0000256" key="3">
    <source>
        <dbReference type="PIRSR" id="PIRSR039004-3"/>
    </source>
</evidence>
<keyword evidence="1" id="KW-0862">Zinc</keyword>
<dbReference type="InterPro" id="IPR011059">
    <property type="entry name" value="Metal-dep_hydrolase_composite"/>
</dbReference>
<reference evidence="7" key="2">
    <citation type="submission" date="2016-11" db="EMBL/GenBank/DDBJ databases">
        <title>Complete genome sequence of Virgibacillus pantothenticus 21D, a halophilic bacterium isolated from the deep hypersaline anoxic basin Discovery in the Mediterranean Sea.</title>
        <authorList>
            <person name="Zeaiter Z."/>
            <person name="Booth J.M."/>
            <person name="Prosdocimi E.M."/>
            <person name="Mapelli F."/>
            <person name="Fusi M."/>
            <person name="Daffonchio D."/>
            <person name="Borin S."/>
            <person name="Crotti E."/>
        </authorList>
    </citation>
    <scope>NUCLEOTIDE SEQUENCE [LARGE SCALE GENOMIC DNA]</scope>
    <source>
        <strain evidence="7">21D</strain>
    </source>
</reference>
<keyword evidence="8" id="KW-1185">Reference proteome</keyword>